<dbReference type="KEGG" id="salm:D0Y50_18045"/>
<protein>
    <submittedName>
        <fullName evidence="2">Uncharacterized protein</fullName>
    </submittedName>
</protein>
<feature type="transmembrane region" description="Helical" evidence="1">
    <location>
        <begin position="54"/>
        <end position="72"/>
    </location>
</feature>
<dbReference type="AlphaFoldDB" id="A0A346NRC9"/>
<keyword evidence="3" id="KW-1185">Reference proteome</keyword>
<sequence>MAKESIVTNTHSTFFKTAGSGTVLILLLGGFFCLIIGVLITQLEYESADIIGDILVKASSAVLGAGVFAALMKSAQFTQIFQKQIFEVFHDPKKLGEIVDVATRWNVLTHSRLRDVLPDIYEIATSKINEAFFDDELEYHFEDYEHTYDIRISDEKMVIRNTFDAQVTINPTCESPEFIQKFTSDFDDIEVELKDLEIGNTPINNAQSFMNKDTSNPNLYQLSYKLNFKNKIRVRRTIEYTQCLKKEPYINVVIGRYIKGAVVSAKISDGYKINFVNSGLGTFGRSIVGGERADGFKTWTLAQQDSLLLPGTGYILVITEV</sequence>
<keyword evidence="1" id="KW-1133">Transmembrane helix</keyword>
<feature type="transmembrane region" description="Helical" evidence="1">
    <location>
        <begin position="21"/>
        <end position="42"/>
    </location>
</feature>
<name>A0A346NRC9_9ALTE</name>
<organism evidence="2 3">
    <name type="scientific">Salinimonas sediminis</name>
    <dbReference type="NCBI Taxonomy" id="2303538"/>
    <lineage>
        <taxon>Bacteria</taxon>
        <taxon>Pseudomonadati</taxon>
        <taxon>Pseudomonadota</taxon>
        <taxon>Gammaproteobacteria</taxon>
        <taxon>Alteromonadales</taxon>
        <taxon>Alteromonadaceae</taxon>
        <taxon>Alteromonas/Salinimonas group</taxon>
        <taxon>Salinimonas</taxon>
    </lineage>
</organism>
<keyword evidence="1" id="KW-0472">Membrane</keyword>
<reference evidence="2 3" key="1">
    <citation type="submission" date="2018-08" db="EMBL/GenBank/DDBJ databases">
        <title>Salinimonas sediminis sp. nov., a piezophilic bacterium isolated from a deep-sea sediment sample from the New Britain Trench.</title>
        <authorList>
            <person name="Cao J."/>
        </authorList>
    </citation>
    <scope>NUCLEOTIDE SEQUENCE [LARGE SCALE GENOMIC DNA]</scope>
    <source>
        <strain evidence="2 3">N102</strain>
    </source>
</reference>
<dbReference type="Proteomes" id="UP000262073">
    <property type="component" value="Chromosome"/>
</dbReference>
<dbReference type="OrthoDB" id="6387117at2"/>
<dbReference type="RefSeq" id="WP_117318312.1">
    <property type="nucleotide sequence ID" value="NZ_CP031769.1"/>
</dbReference>
<dbReference type="EMBL" id="CP031769">
    <property type="protein sequence ID" value="AXR08086.1"/>
    <property type="molecule type" value="Genomic_DNA"/>
</dbReference>
<evidence type="ECO:0000256" key="1">
    <source>
        <dbReference type="SAM" id="Phobius"/>
    </source>
</evidence>
<proteinExistence type="predicted"/>
<accession>A0A346NRC9</accession>
<gene>
    <name evidence="2" type="ORF">D0Y50_18045</name>
</gene>
<keyword evidence="1" id="KW-0812">Transmembrane</keyword>
<evidence type="ECO:0000313" key="3">
    <source>
        <dbReference type="Proteomes" id="UP000262073"/>
    </source>
</evidence>
<evidence type="ECO:0000313" key="2">
    <source>
        <dbReference type="EMBL" id="AXR08086.1"/>
    </source>
</evidence>